<evidence type="ECO:0000313" key="2">
    <source>
        <dbReference type="EMBL" id="GMM51154.1"/>
    </source>
</evidence>
<comment type="caution">
    <text evidence="2">The sequence shown here is derived from an EMBL/GenBank/DDBJ whole genome shotgun (WGS) entry which is preliminary data.</text>
</comment>
<feature type="compositionally biased region" description="Basic and acidic residues" evidence="1">
    <location>
        <begin position="262"/>
        <end position="280"/>
    </location>
</feature>
<keyword evidence="3" id="KW-1185">Reference proteome</keyword>
<gene>
    <name evidence="2" type="ORF">DASB73_021120</name>
</gene>
<proteinExistence type="predicted"/>
<feature type="compositionally biased region" description="Basic and acidic residues" evidence="1">
    <location>
        <begin position="240"/>
        <end position="250"/>
    </location>
</feature>
<feature type="region of interest" description="Disordered" evidence="1">
    <location>
        <begin position="201"/>
        <end position="296"/>
    </location>
</feature>
<sequence>MEDSPHSDEFLEQLVNRGLHLKGRIEKLQSYESSDKSQLNDDQIQSLNHKEQVVGAFEEIEKIKTKYSKFLSQRAVTEQENLEQALNKCRLETKEAAVKDIAKVITTFLSSVSKAAKNFDQNEGEFYEEQRATYSLLQLMFSGENEGVEAVAKYYLGNTDKVKNSELSYVDLQKYTTDYASGALTERRLNARNAAEEAVVEAATAATQKPTAISQKESNDSNADHGNGNGNGYSKKGSHQKLDFKKETQRSIDGNKQVSGDSKWKDVVSKGNNKNKDNKKNNRKRSNNSVKEQKTN</sequence>
<dbReference type="Proteomes" id="UP001362899">
    <property type="component" value="Unassembled WGS sequence"/>
</dbReference>
<organism evidence="2 3">
    <name type="scientific">Starmerella bacillaris</name>
    <name type="common">Yeast</name>
    <name type="synonym">Candida zemplinina</name>
    <dbReference type="NCBI Taxonomy" id="1247836"/>
    <lineage>
        <taxon>Eukaryota</taxon>
        <taxon>Fungi</taxon>
        <taxon>Dikarya</taxon>
        <taxon>Ascomycota</taxon>
        <taxon>Saccharomycotina</taxon>
        <taxon>Dipodascomycetes</taxon>
        <taxon>Dipodascales</taxon>
        <taxon>Trichomonascaceae</taxon>
        <taxon>Starmerella</taxon>
    </lineage>
</organism>
<accession>A0AAV5RKT9</accession>
<dbReference type="EMBL" id="BTGC01000003">
    <property type="protein sequence ID" value="GMM51154.1"/>
    <property type="molecule type" value="Genomic_DNA"/>
</dbReference>
<dbReference type="AlphaFoldDB" id="A0AAV5RKT9"/>
<protein>
    <submittedName>
        <fullName evidence="2">Uncharacterized protein</fullName>
    </submittedName>
</protein>
<name>A0AAV5RKT9_STABA</name>
<evidence type="ECO:0000313" key="3">
    <source>
        <dbReference type="Proteomes" id="UP001362899"/>
    </source>
</evidence>
<feature type="compositionally biased region" description="Polar residues" evidence="1">
    <location>
        <begin position="251"/>
        <end position="260"/>
    </location>
</feature>
<evidence type="ECO:0000256" key="1">
    <source>
        <dbReference type="SAM" id="MobiDB-lite"/>
    </source>
</evidence>
<reference evidence="2 3" key="1">
    <citation type="journal article" date="2023" name="Elife">
        <title>Identification of key yeast species and microbe-microbe interactions impacting larval growth of Drosophila in the wild.</title>
        <authorList>
            <person name="Mure A."/>
            <person name="Sugiura Y."/>
            <person name="Maeda R."/>
            <person name="Honda K."/>
            <person name="Sakurai N."/>
            <person name="Takahashi Y."/>
            <person name="Watada M."/>
            <person name="Katoh T."/>
            <person name="Gotoh A."/>
            <person name="Gotoh Y."/>
            <person name="Taniguchi I."/>
            <person name="Nakamura K."/>
            <person name="Hayashi T."/>
            <person name="Katayama T."/>
            <person name="Uemura T."/>
            <person name="Hattori Y."/>
        </authorList>
    </citation>
    <scope>NUCLEOTIDE SEQUENCE [LARGE SCALE GENOMIC DNA]</scope>
    <source>
        <strain evidence="2 3">SB-73</strain>
    </source>
</reference>